<dbReference type="SMART" id="SM00822">
    <property type="entry name" value="PKS_KR"/>
    <property type="match status" value="1"/>
</dbReference>
<dbReference type="InterPro" id="IPR057326">
    <property type="entry name" value="KR_dom"/>
</dbReference>
<dbReference type="AlphaFoldDB" id="A0A6M0JXA1"/>
<dbReference type="GO" id="GO:0016491">
    <property type="term" value="F:oxidoreductase activity"/>
    <property type="evidence" value="ECO:0007669"/>
    <property type="project" value="UniProtKB-KW"/>
</dbReference>
<organism evidence="4 5">
    <name type="scientific">Thiorhodococcus minor</name>
    <dbReference type="NCBI Taxonomy" id="57489"/>
    <lineage>
        <taxon>Bacteria</taxon>
        <taxon>Pseudomonadati</taxon>
        <taxon>Pseudomonadota</taxon>
        <taxon>Gammaproteobacteria</taxon>
        <taxon>Chromatiales</taxon>
        <taxon>Chromatiaceae</taxon>
        <taxon>Thiorhodococcus</taxon>
    </lineage>
</organism>
<dbReference type="PANTHER" id="PTHR44196">
    <property type="entry name" value="DEHYDROGENASE/REDUCTASE SDR FAMILY MEMBER 7B"/>
    <property type="match status" value="1"/>
</dbReference>
<evidence type="ECO:0000256" key="2">
    <source>
        <dbReference type="ARBA" id="ARBA00023002"/>
    </source>
</evidence>
<dbReference type="EMBL" id="JAAIJQ010000006">
    <property type="protein sequence ID" value="NEV60947.1"/>
    <property type="molecule type" value="Genomic_DNA"/>
</dbReference>
<comment type="similarity">
    <text evidence="1">Belongs to the short-chain dehydrogenases/reductases (SDR) family.</text>
</comment>
<dbReference type="RefSeq" id="WP_164450996.1">
    <property type="nucleotide sequence ID" value="NZ_JAAIJQ010000006.1"/>
</dbReference>
<accession>A0A6M0JXA1</accession>
<name>A0A6M0JXA1_9GAMM</name>
<gene>
    <name evidence="4" type="ORF">G3446_03375</name>
</gene>
<protein>
    <submittedName>
        <fullName evidence="4">SDR family oxidoreductase</fullName>
    </submittedName>
</protein>
<dbReference type="Gene3D" id="3.40.50.720">
    <property type="entry name" value="NAD(P)-binding Rossmann-like Domain"/>
    <property type="match status" value="1"/>
</dbReference>
<evidence type="ECO:0000259" key="3">
    <source>
        <dbReference type="SMART" id="SM00822"/>
    </source>
</evidence>
<dbReference type="InterPro" id="IPR002347">
    <property type="entry name" value="SDR_fam"/>
</dbReference>
<keyword evidence="5" id="KW-1185">Reference proteome</keyword>
<dbReference type="PANTHER" id="PTHR44196:SF1">
    <property type="entry name" value="DEHYDROGENASE_REDUCTASE SDR FAMILY MEMBER 7B"/>
    <property type="match status" value="1"/>
</dbReference>
<evidence type="ECO:0000313" key="4">
    <source>
        <dbReference type="EMBL" id="NEV60947.1"/>
    </source>
</evidence>
<reference evidence="4 5" key="1">
    <citation type="submission" date="2020-02" db="EMBL/GenBank/DDBJ databases">
        <title>Genome sequences of Thiorhodococcus mannitoliphagus and Thiorhodococcus minor, purple sulfur photosynthetic bacteria in the gammaproteobacterial family, Chromatiaceae.</title>
        <authorList>
            <person name="Aviles F.A."/>
            <person name="Meyer T.E."/>
            <person name="Kyndt J.A."/>
        </authorList>
    </citation>
    <scope>NUCLEOTIDE SEQUENCE [LARGE SCALE GENOMIC DNA]</scope>
    <source>
        <strain evidence="4 5">DSM 11518</strain>
    </source>
</reference>
<sequence length="246" mass="26718">MKTAFITGTSSGLGHGLAEHLSRSGWQVYGCSRRGCDLAEVRDAVCDLTDDAQLPAALSGLLADVERLDLVILNAGMLGEIRDLSETPLEDLKEVMEVNLWANKAVLDWLHAWKRPIGQILMISSGASVLGNKGWGGYALSKAALNMLAKLYAHELAQTHISALAPGIIDTPMMDHLCDEADAERFPALLRLREARGAQAMPGPLTAAERVVSVLDRLKDWPSGSFVDIRQIMDPEGYARLYGTPR</sequence>
<dbReference type="InterPro" id="IPR036291">
    <property type="entry name" value="NAD(P)-bd_dom_sf"/>
</dbReference>
<comment type="caution">
    <text evidence="4">The sequence shown here is derived from an EMBL/GenBank/DDBJ whole genome shotgun (WGS) entry which is preliminary data.</text>
</comment>
<dbReference type="SUPFAM" id="SSF51735">
    <property type="entry name" value="NAD(P)-binding Rossmann-fold domains"/>
    <property type="match status" value="1"/>
</dbReference>
<feature type="domain" description="Ketoreductase" evidence="3">
    <location>
        <begin position="2"/>
        <end position="172"/>
    </location>
</feature>
<dbReference type="Proteomes" id="UP000483379">
    <property type="component" value="Unassembled WGS sequence"/>
</dbReference>
<proteinExistence type="inferred from homology"/>
<dbReference type="PRINTS" id="PR00081">
    <property type="entry name" value="GDHRDH"/>
</dbReference>
<evidence type="ECO:0000256" key="1">
    <source>
        <dbReference type="ARBA" id="ARBA00006484"/>
    </source>
</evidence>
<keyword evidence="2" id="KW-0560">Oxidoreductase</keyword>
<evidence type="ECO:0000313" key="5">
    <source>
        <dbReference type="Proteomes" id="UP000483379"/>
    </source>
</evidence>
<dbReference type="CDD" id="cd05233">
    <property type="entry name" value="SDR_c"/>
    <property type="match status" value="1"/>
</dbReference>
<dbReference type="Pfam" id="PF00106">
    <property type="entry name" value="adh_short"/>
    <property type="match status" value="1"/>
</dbReference>
<dbReference type="GO" id="GO:0016020">
    <property type="term" value="C:membrane"/>
    <property type="evidence" value="ECO:0007669"/>
    <property type="project" value="TreeGrafter"/>
</dbReference>